<dbReference type="AlphaFoldDB" id="M0DNA9"/>
<dbReference type="SUPFAM" id="SSF55874">
    <property type="entry name" value="ATPase domain of HSP90 chaperone/DNA topoisomerase II/histidine kinase"/>
    <property type="match status" value="1"/>
</dbReference>
<dbReference type="PANTHER" id="PTHR43304:SF1">
    <property type="entry name" value="PAC DOMAIN-CONTAINING PROTEIN"/>
    <property type="match status" value="1"/>
</dbReference>
<feature type="domain" description="PAS" evidence="9">
    <location>
        <begin position="391"/>
        <end position="461"/>
    </location>
</feature>
<dbReference type="CDD" id="cd00156">
    <property type="entry name" value="REC"/>
    <property type="match status" value="1"/>
</dbReference>
<dbReference type="STRING" id="1227484.C471_15332"/>
<dbReference type="Gene3D" id="3.40.50.2300">
    <property type="match status" value="1"/>
</dbReference>
<evidence type="ECO:0000259" key="9">
    <source>
        <dbReference type="PROSITE" id="PS50112"/>
    </source>
</evidence>
<dbReference type="PATRIC" id="fig|1227484.4.peg.3020"/>
<reference evidence="11 12" key="1">
    <citation type="journal article" date="2014" name="PLoS Genet.">
        <title>Phylogenetically driven sequencing of extremely halophilic archaea reveals strategies for static and dynamic osmo-response.</title>
        <authorList>
            <person name="Becker E.A."/>
            <person name="Seitzer P.M."/>
            <person name="Tritt A."/>
            <person name="Larsen D."/>
            <person name="Krusor M."/>
            <person name="Yao A.I."/>
            <person name="Wu D."/>
            <person name="Madern D."/>
            <person name="Eisen J.A."/>
            <person name="Darling A.E."/>
            <person name="Facciotti M.T."/>
        </authorList>
    </citation>
    <scope>NUCLEOTIDE SEQUENCE [LARGE SCALE GENOMIC DNA]</scope>
    <source>
        <strain evidence="11 12">DSM 1137</strain>
    </source>
</reference>
<comment type="catalytic activity">
    <reaction evidence="1">
        <text>ATP + protein L-histidine = ADP + protein N-phospho-L-histidine.</text>
        <dbReference type="EC" id="2.7.13.3"/>
    </reaction>
</comment>
<gene>
    <name evidence="11" type="ORF">C471_15332</name>
</gene>
<evidence type="ECO:0000313" key="11">
    <source>
        <dbReference type="EMBL" id="ELZ36192.1"/>
    </source>
</evidence>
<dbReference type="SUPFAM" id="SSF55785">
    <property type="entry name" value="PYP-like sensor domain (PAS domain)"/>
    <property type="match status" value="5"/>
</dbReference>
<evidence type="ECO:0000256" key="3">
    <source>
        <dbReference type="ARBA" id="ARBA00022553"/>
    </source>
</evidence>
<evidence type="ECO:0000256" key="2">
    <source>
        <dbReference type="ARBA" id="ARBA00012438"/>
    </source>
</evidence>
<organism evidence="11 12">
    <name type="scientific">Halorubrum saccharovorum DSM 1137</name>
    <dbReference type="NCBI Taxonomy" id="1227484"/>
    <lineage>
        <taxon>Archaea</taxon>
        <taxon>Methanobacteriati</taxon>
        <taxon>Methanobacteriota</taxon>
        <taxon>Stenosarchaea group</taxon>
        <taxon>Halobacteria</taxon>
        <taxon>Halobacteriales</taxon>
        <taxon>Haloferacaceae</taxon>
        <taxon>Halorubrum</taxon>
    </lineage>
</organism>
<dbReference type="SMART" id="SM00086">
    <property type="entry name" value="PAC"/>
    <property type="match status" value="4"/>
</dbReference>
<dbReference type="SMART" id="SM00091">
    <property type="entry name" value="PAS"/>
    <property type="match status" value="5"/>
</dbReference>
<evidence type="ECO:0000256" key="4">
    <source>
        <dbReference type="ARBA" id="ARBA00022679"/>
    </source>
</evidence>
<dbReference type="Gene3D" id="3.30.565.10">
    <property type="entry name" value="Histidine kinase-like ATPase, C-terminal domain"/>
    <property type="match status" value="1"/>
</dbReference>
<dbReference type="InterPro" id="IPR036890">
    <property type="entry name" value="HATPase_C_sf"/>
</dbReference>
<dbReference type="Pfam" id="PF08447">
    <property type="entry name" value="PAS_3"/>
    <property type="match status" value="4"/>
</dbReference>
<dbReference type="PROSITE" id="PS50110">
    <property type="entry name" value="RESPONSE_REGULATORY"/>
    <property type="match status" value="1"/>
</dbReference>
<dbReference type="InterPro" id="IPR003661">
    <property type="entry name" value="HisK_dim/P_dom"/>
</dbReference>
<dbReference type="Proteomes" id="UP000011514">
    <property type="component" value="Unassembled WGS sequence"/>
</dbReference>
<evidence type="ECO:0000313" key="12">
    <source>
        <dbReference type="Proteomes" id="UP000011514"/>
    </source>
</evidence>
<dbReference type="CDD" id="cd00130">
    <property type="entry name" value="PAS"/>
    <property type="match status" value="5"/>
</dbReference>
<sequence length="980" mass="110018">MSRSANSIRVLHVDDDPSFGELVGIYLSREDDRITVQTATSPGEGMDRLAAHDIDCVVSDYDMAEQNGIEFLESVRERYPDLPFILYTGKGSEEIASEAISMGVTEYLQKESGTSQYTVLANRISNAVEQHRSRQAVQETEQKLSEVAERTDDVLFMFSGDWSELLFINSAYEEIWDGSVEELGEDPTVFLDYVHPDDRERVRASAERLATGEASQIEYRVVRPDGEQRWVRGGAQPVLDEDGDVARIVGQVRDITEQKERTLHLETIIGNLPGYVYRHEYDPEYPLQFVKGDAESITGYTSAELEDDVVLAEEIIHQDDREDLWSDHSEGIEATGRFDSTYRIVTKDGDTRWVHDQGQLIEDPVTGEEVIDGFITDVSEHVRRKRELKSQQELINESLGALQDVYYGLSEAGELRRWNDRIPEISGYSEAEIDGIDVTEFFVEEHRDRIRESIEETVETGSASVRANVITAEGESVPYEFRKARLSVPNREGIAVVGVGRDVSEQAAREHELERIRDFFTEAEQLGNLGAWELNADGSLVWTAGTRRIHGVDEAFEPTVHEGLDFFHPEDRPAIERAVEAALEHGESYEEELRLITAQGDQRWVRIRSKALADGEQQTVRGFIQDITEQKERERELRTANAQLENAIEAGAVGTWEWHITDDRLVAGKEFARTFGVDPESAQRGVELDQFVAKIHEDDRDRVEDRIEAAVAACGDYETEYRVWNADDELRWVLARGQVASDADGDPIRFSGVLVDITERKRMERQLERHNESLEEFTGVVSHDLRTPLSVIRGRVELAQDDCESEHLAQIESAAERMEQIIDDLLWLAREGQDIGSVDRVVIENVVDDAWSIVADGAAEATLQYADTDELPTAIEADADRLTQLFENLLQNARQHGDTDVTVTVGGLDGGLYVEDDGPGIPESDRETVFTTGYTTAEDGAGFGLRIVEQIVDAHGWEIGVTEGTDGGARFEITGLEVTA</sequence>
<dbReference type="eggNOG" id="arCOG02387">
    <property type="taxonomic scope" value="Archaea"/>
</dbReference>
<dbReference type="Pfam" id="PF00072">
    <property type="entry name" value="Response_reg"/>
    <property type="match status" value="1"/>
</dbReference>
<dbReference type="PROSITE" id="PS50113">
    <property type="entry name" value="PAC"/>
    <property type="match status" value="4"/>
</dbReference>
<dbReference type="InterPro" id="IPR005467">
    <property type="entry name" value="His_kinase_dom"/>
</dbReference>
<dbReference type="Gene3D" id="2.10.70.100">
    <property type="match status" value="2"/>
</dbReference>
<dbReference type="InterPro" id="IPR052162">
    <property type="entry name" value="Sensor_kinase/Photoreceptor"/>
</dbReference>
<dbReference type="InterPro" id="IPR011006">
    <property type="entry name" value="CheY-like_superfamily"/>
</dbReference>
<evidence type="ECO:0000259" key="10">
    <source>
        <dbReference type="PROSITE" id="PS50113"/>
    </source>
</evidence>
<dbReference type="SUPFAM" id="SSF52172">
    <property type="entry name" value="CheY-like"/>
    <property type="match status" value="1"/>
</dbReference>
<protein>
    <recommendedName>
        <fullName evidence="2">histidine kinase</fullName>
        <ecNumber evidence="2">2.7.13.3</ecNumber>
    </recommendedName>
</protein>
<dbReference type="EC" id="2.7.13.3" evidence="2"/>
<dbReference type="CDD" id="cd00075">
    <property type="entry name" value="HATPase"/>
    <property type="match status" value="1"/>
</dbReference>
<comment type="caution">
    <text evidence="11">The sequence shown here is derived from an EMBL/GenBank/DDBJ whole genome shotgun (WGS) entry which is preliminary data.</text>
</comment>
<dbReference type="NCBIfam" id="TIGR00229">
    <property type="entry name" value="sensory_box"/>
    <property type="match status" value="5"/>
</dbReference>
<dbReference type="OrthoDB" id="8127at2157"/>
<dbReference type="SUPFAM" id="SSF47384">
    <property type="entry name" value="Homodimeric domain of signal transducing histidine kinase"/>
    <property type="match status" value="1"/>
</dbReference>
<dbReference type="Gene3D" id="1.10.287.130">
    <property type="match status" value="1"/>
</dbReference>
<dbReference type="Pfam" id="PF00512">
    <property type="entry name" value="HisKA"/>
    <property type="match status" value="1"/>
</dbReference>
<feature type="domain" description="PAC" evidence="10">
    <location>
        <begin position="338"/>
        <end position="390"/>
    </location>
</feature>
<dbReference type="RefSeq" id="WP_004050467.1">
    <property type="nucleotide sequence ID" value="NZ_AOJE01000070.1"/>
</dbReference>
<evidence type="ECO:0000259" key="7">
    <source>
        <dbReference type="PROSITE" id="PS50109"/>
    </source>
</evidence>
<evidence type="ECO:0000256" key="6">
    <source>
        <dbReference type="PROSITE-ProRule" id="PRU00169"/>
    </source>
</evidence>
<dbReference type="InterPro" id="IPR003594">
    <property type="entry name" value="HATPase_dom"/>
</dbReference>
<keyword evidence="3 6" id="KW-0597">Phosphoprotein</keyword>
<evidence type="ECO:0000256" key="5">
    <source>
        <dbReference type="ARBA" id="ARBA00022777"/>
    </source>
</evidence>
<dbReference type="InterPro" id="IPR035965">
    <property type="entry name" value="PAS-like_dom_sf"/>
</dbReference>
<dbReference type="InterPro" id="IPR036097">
    <property type="entry name" value="HisK_dim/P_sf"/>
</dbReference>
<dbReference type="eggNOG" id="arCOG02333">
    <property type="taxonomic scope" value="Archaea"/>
</dbReference>
<feature type="domain" description="PAC" evidence="10">
    <location>
        <begin position="215"/>
        <end position="267"/>
    </location>
</feature>
<feature type="domain" description="PAS" evidence="9">
    <location>
        <begin position="140"/>
        <end position="213"/>
    </location>
</feature>
<keyword evidence="5 11" id="KW-0418">Kinase</keyword>
<feature type="domain" description="PAC" evidence="10">
    <location>
        <begin position="717"/>
        <end position="769"/>
    </location>
</feature>
<evidence type="ECO:0000256" key="1">
    <source>
        <dbReference type="ARBA" id="ARBA00000085"/>
    </source>
</evidence>
<dbReference type="InterPro" id="IPR000700">
    <property type="entry name" value="PAS-assoc_C"/>
</dbReference>
<dbReference type="Gene3D" id="3.30.450.20">
    <property type="entry name" value="PAS domain"/>
    <property type="match status" value="5"/>
</dbReference>
<keyword evidence="4" id="KW-0808">Transferase</keyword>
<dbReference type="EMBL" id="AOJE01000070">
    <property type="protein sequence ID" value="ELZ36192.1"/>
    <property type="molecule type" value="Genomic_DNA"/>
</dbReference>
<feature type="domain" description="PAC" evidence="10">
    <location>
        <begin position="589"/>
        <end position="639"/>
    </location>
</feature>
<dbReference type="PANTHER" id="PTHR43304">
    <property type="entry name" value="PHYTOCHROME-LIKE PROTEIN CPH1"/>
    <property type="match status" value="1"/>
</dbReference>
<dbReference type="InterPro" id="IPR001789">
    <property type="entry name" value="Sig_transdc_resp-reg_receiver"/>
</dbReference>
<dbReference type="SMART" id="SM00388">
    <property type="entry name" value="HisKA"/>
    <property type="match status" value="1"/>
</dbReference>
<name>M0DNA9_9EURY</name>
<feature type="domain" description="Response regulatory" evidence="8">
    <location>
        <begin position="9"/>
        <end position="125"/>
    </location>
</feature>
<dbReference type="InterPro" id="IPR001610">
    <property type="entry name" value="PAC"/>
</dbReference>
<accession>M0DNA9</accession>
<dbReference type="Pfam" id="PF02518">
    <property type="entry name" value="HATPase_c"/>
    <property type="match status" value="1"/>
</dbReference>
<dbReference type="PROSITE" id="PS50112">
    <property type="entry name" value="PAS"/>
    <property type="match status" value="2"/>
</dbReference>
<dbReference type="Pfam" id="PF08448">
    <property type="entry name" value="PAS_4"/>
    <property type="match status" value="1"/>
</dbReference>
<dbReference type="InterPro" id="IPR013655">
    <property type="entry name" value="PAS_fold_3"/>
</dbReference>
<proteinExistence type="predicted"/>
<dbReference type="CDD" id="cd00082">
    <property type="entry name" value="HisKA"/>
    <property type="match status" value="1"/>
</dbReference>
<dbReference type="SMART" id="SM00448">
    <property type="entry name" value="REC"/>
    <property type="match status" value="1"/>
</dbReference>
<dbReference type="InterPro" id="IPR013656">
    <property type="entry name" value="PAS_4"/>
</dbReference>
<dbReference type="PROSITE" id="PS50109">
    <property type="entry name" value="HIS_KIN"/>
    <property type="match status" value="1"/>
</dbReference>
<dbReference type="GO" id="GO:0000155">
    <property type="term" value="F:phosphorelay sensor kinase activity"/>
    <property type="evidence" value="ECO:0007669"/>
    <property type="project" value="InterPro"/>
</dbReference>
<evidence type="ECO:0000259" key="8">
    <source>
        <dbReference type="PROSITE" id="PS50110"/>
    </source>
</evidence>
<feature type="modified residue" description="4-aspartylphosphate" evidence="6">
    <location>
        <position position="60"/>
    </location>
</feature>
<feature type="domain" description="Histidine kinase" evidence="7">
    <location>
        <begin position="780"/>
        <end position="974"/>
    </location>
</feature>
<dbReference type="SMART" id="SM00387">
    <property type="entry name" value="HATPase_c"/>
    <property type="match status" value="1"/>
</dbReference>
<dbReference type="InterPro" id="IPR000014">
    <property type="entry name" value="PAS"/>
</dbReference>
<keyword evidence="12" id="KW-1185">Reference proteome</keyword>